<dbReference type="InterPro" id="IPR001969">
    <property type="entry name" value="Aspartic_peptidase_AS"/>
</dbReference>
<dbReference type="InterPro" id="IPR001878">
    <property type="entry name" value="Znf_CCHC"/>
</dbReference>
<organism evidence="2 3">
    <name type="scientific">Temnothorax curvispinosus</name>
    <dbReference type="NCBI Taxonomy" id="300111"/>
    <lineage>
        <taxon>Eukaryota</taxon>
        <taxon>Metazoa</taxon>
        <taxon>Ecdysozoa</taxon>
        <taxon>Arthropoda</taxon>
        <taxon>Hexapoda</taxon>
        <taxon>Insecta</taxon>
        <taxon>Pterygota</taxon>
        <taxon>Neoptera</taxon>
        <taxon>Endopterygota</taxon>
        <taxon>Hymenoptera</taxon>
        <taxon>Apocrita</taxon>
        <taxon>Aculeata</taxon>
        <taxon>Formicoidea</taxon>
        <taxon>Formicidae</taxon>
        <taxon>Myrmicinae</taxon>
        <taxon>Temnothorax</taxon>
    </lineage>
</organism>
<evidence type="ECO:0000259" key="1">
    <source>
        <dbReference type="SMART" id="SM00343"/>
    </source>
</evidence>
<dbReference type="PANTHER" id="PTHR37984:SF9">
    <property type="entry name" value="INTEGRASE CATALYTIC DOMAIN-CONTAINING PROTEIN"/>
    <property type="match status" value="1"/>
</dbReference>
<feature type="domain" description="CCHC-type" evidence="1">
    <location>
        <begin position="210"/>
        <end position="226"/>
    </location>
</feature>
<sequence length="447" mass="49664">MDKFLKPERFDVEPTSISADQKWTHWKRTFSNFLSHIKDVPEASKCQLLTNHIAPNVYQYISEAGTFAEAIDVLDSLYIKPRNEIYARHCLATRRQHAGESVDQYLQVLKQMSKDCNFKNVTAEQNKNEYIRDAFISGLVCSRIRQRLLENTTLTMEAAFDQARALELAEQHSASYSGPLTTTVAAINDTVKPDSVTLDTTVAGVTKTERCYFCGESRHPRTSCPARNAVCRLCSKKGHYQRVCKSKLYQPASNTTASADSAGTLASVSAATLNCLKKSIVDIKINGVKLKALIDTGSSLSFINHTFIKKCNIKVLPYFGKITMANSSLSTEITGQCKVNFKMKGCSYNNIVMLVMKDLCSDVIIGHDVLQSHSSVSIAFSGKRPTLNICSVAVARVRPVSLFANLTPDCTPIATKSRRHSKKDRQFIASEIKRLLQDKIIEPSNSP</sequence>
<keyword evidence="2" id="KW-1185">Reference proteome</keyword>
<dbReference type="GO" id="GO:0004190">
    <property type="term" value="F:aspartic-type endopeptidase activity"/>
    <property type="evidence" value="ECO:0007669"/>
    <property type="project" value="InterPro"/>
</dbReference>
<evidence type="ECO:0000313" key="2">
    <source>
        <dbReference type="Proteomes" id="UP000504618"/>
    </source>
</evidence>
<dbReference type="SUPFAM" id="SSF57756">
    <property type="entry name" value="Retrovirus zinc finger-like domains"/>
    <property type="match status" value="1"/>
</dbReference>
<dbReference type="PANTHER" id="PTHR37984">
    <property type="entry name" value="PROTEIN CBG26694"/>
    <property type="match status" value="1"/>
</dbReference>
<dbReference type="SUPFAM" id="SSF50630">
    <property type="entry name" value="Acid proteases"/>
    <property type="match status" value="1"/>
</dbReference>
<dbReference type="OrthoDB" id="7554945at2759"/>
<dbReference type="AlphaFoldDB" id="A0A6J1QZ76"/>
<reference evidence="3" key="1">
    <citation type="submission" date="2025-08" db="UniProtKB">
        <authorList>
            <consortium name="RefSeq"/>
        </authorList>
    </citation>
    <scope>IDENTIFICATION</scope>
    <source>
        <tissue evidence="3">Whole body</tissue>
    </source>
</reference>
<dbReference type="GO" id="GO:0006508">
    <property type="term" value="P:proteolysis"/>
    <property type="evidence" value="ECO:0007669"/>
    <property type="project" value="InterPro"/>
</dbReference>
<dbReference type="InterPro" id="IPR050951">
    <property type="entry name" value="Retrovirus_Pol_polyprotein"/>
</dbReference>
<feature type="domain" description="CCHC-type" evidence="1">
    <location>
        <begin position="230"/>
        <end position="246"/>
    </location>
</feature>
<dbReference type="Gene3D" id="2.40.70.10">
    <property type="entry name" value="Acid Proteases"/>
    <property type="match status" value="1"/>
</dbReference>
<dbReference type="SMART" id="SM00343">
    <property type="entry name" value="ZnF_C2HC"/>
    <property type="match status" value="2"/>
</dbReference>
<dbReference type="GO" id="GO:0003676">
    <property type="term" value="F:nucleic acid binding"/>
    <property type="evidence" value="ECO:0007669"/>
    <property type="project" value="InterPro"/>
</dbReference>
<dbReference type="InterPro" id="IPR021109">
    <property type="entry name" value="Peptidase_aspartic_dom_sf"/>
</dbReference>
<dbReference type="Gene3D" id="3.10.10.10">
    <property type="entry name" value="HIV Type 1 Reverse Transcriptase, subunit A, domain 1"/>
    <property type="match status" value="1"/>
</dbReference>
<dbReference type="GO" id="GO:0008270">
    <property type="term" value="F:zinc ion binding"/>
    <property type="evidence" value="ECO:0007669"/>
    <property type="project" value="InterPro"/>
</dbReference>
<evidence type="ECO:0000313" key="3">
    <source>
        <dbReference type="RefSeq" id="XP_024885915.1"/>
    </source>
</evidence>
<dbReference type="InterPro" id="IPR036875">
    <property type="entry name" value="Znf_CCHC_sf"/>
</dbReference>
<name>A0A6J1QZ76_9HYME</name>
<dbReference type="GeneID" id="112463647"/>
<dbReference type="RefSeq" id="XP_024885915.1">
    <property type="nucleotide sequence ID" value="XM_025030147.1"/>
</dbReference>
<dbReference type="CDD" id="cd00303">
    <property type="entry name" value="retropepsin_like"/>
    <property type="match status" value="1"/>
</dbReference>
<proteinExistence type="predicted"/>
<protein>
    <submittedName>
        <fullName evidence="3">Uncharacterized protein LOC112463647</fullName>
    </submittedName>
</protein>
<dbReference type="Pfam" id="PF13975">
    <property type="entry name" value="gag-asp_proteas"/>
    <property type="match status" value="1"/>
</dbReference>
<dbReference type="Proteomes" id="UP000504618">
    <property type="component" value="Unplaced"/>
</dbReference>
<gene>
    <name evidence="3" type="primary">LOC112463647</name>
</gene>
<accession>A0A6J1QZ76</accession>
<dbReference type="PROSITE" id="PS00141">
    <property type="entry name" value="ASP_PROTEASE"/>
    <property type="match status" value="1"/>
</dbReference>
<dbReference type="Gene3D" id="4.10.60.10">
    <property type="entry name" value="Zinc finger, CCHC-type"/>
    <property type="match status" value="1"/>
</dbReference>